<evidence type="ECO:0000313" key="1">
    <source>
        <dbReference type="EMBL" id="OAD54291.1"/>
    </source>
</evidence>
<dbReference type="Proteomes" id="UP000250275">
    <property type="component" value="Unassembled WGS sequence"/>
</dbReference>
<name>A0A310S829_9HYME</name>
<organism evidence="1 2">
    <name type="scientific">Eufriesea mexicana</name>
    <dbReference type="NCBI Taxonomy" id="516756"/>
    <lineage>
        <taxon>Eukaryota</taxon>
        <taxon>Metazoa</taxon>
        <taxon>Ecdysozoa</taxon>
        <taxon>Arthropoda</taxon>
        <taxon>Hexapoda</taxon>
        <taxon>Insecta</taxon>
        <taxon>Pterygota</taxon>
        <taxon>Neoptera</taxon>
        <taxon>Endopterygota</taxon>
        <taxon>Hymenoptera</taxon>
        <taxon>Apocrita</taxon>
        <taxon>Aculeata</taxon>
        <taxon>Apoidea</taxon>
        <taxon>Anthophila</taxon>
        <taxon>Apidae</taxon>
        <taxon>Eufriesea</taxon>
    </lineage>
</organism>
<dbReference type="AlphaFoldDB" id="A0A310S829"/>
<reference evidence="1 2" key="1">
    <citation type="submission" date="2015-07" db="EMBL/GenBank/DDBJ databases">
        <title>The genome of Eufriesea mexicana.</title>
        <authorList>
            <person name="Pan H."/>
            <person name="Kapheim K."/>
        </authorList>
    </citation>
    <scope>NUCLEOTIDE SEQUENCE [LARGE SCALE GENOMIC DNA]</scope>
    <source>
        <strain evidence="1">0111107269</strain>
        <tissue evidence="1">Whole body</tissue>
    </source>
</reference>
<proteinExistence type="predicted"/>
<protein>
    <submittedName>
        <fullName evidence="1">Uncharacterized protein</fullName>
    </submittedName>
</protein>
<sequence>MVAERKSQEESVYLASGCSKEQLDAANRTHRALHDCVTGSKVRNRCEVEILEAELPNSSNALHLSDYYTLWTSVAKSAIGSLEKEIARKASRRKVEKEDASYSVDTITTSTKEETDMFLTCQSSRTAAPRVRKKIILPA</sequence>
<evidence type="ECO:0000313" key="2">
    <source>
        <dbReference type="Proteomes" id="UP000250275"/>
    </source>
</evidence>
<gene>
    <name evidence="1" type="ORF">WN48_08124</name>
</gene>
<dbReference type="EMBL" id="KQ764883">
    <property type="protein sequence ID" value="OAD54291.1"/>
    <property type="molecule type" value="Genomic_DNA"/>
</dbReference>
<keyword evidence="2" id="KW-1185">Reference proteome</keyword>
<accession>A0A310S829</accession>